<comment type="caution">
    <text evidence="3">The sequence shown here is derived from an EMBL/GenBank/DDBJ whole genome shotgun (WGS) entry which is preliminary data.</text>
</comment>
<sequence>MGAAIDCLLTKNPEFLSKRFGKILPKQIRYYPRILHNKIGMARHIARASWNVNLREKRLLMLAISKIDYTDTKIQQEWGGELLPFGTVIVTASDYQILTGTSRREALRVLNDVAIDLSKKVLKTIEPDKNFRRINFTASVKYFRDESLVKIEFNREFFEFLTLLTLGDKPDYISYTVSIVQGLGLPGWRLFELLKSYHDNNAPISIDTLKFVLDQKEQRTADFIRRVLNPAILELREVLGWELSADIIRRGRKIKQINFSKAVGCIKPH</sequence>
<evidence type="ECO:0000256" key="1">
    <source>
        <dbReference type="ARBA" id="ARBA00038283"/>
    </source>
</evidence>
<dbReference type="SUPFAM" id="SSF46785">
    <property type="entry name" value="Winged helix' DNA-binding domain"/>
    <property type="match status" value="2"/>
</dbReference>
<comment type="similarity">
    <text evidence="1">Belongs to the initiator RepB protein family.</text>
</comment>
<proteinExistence type="inferred from homology"/>
<organism evidence="3">
    <name type="scientific">Pseudidiomarina aestuarii</name>
    <dbReference type="NCBI Taxonomy" id="624146"/>
    <lineage>
        <taxon>Bacteria</taxon>
        <taxon>Pseudomonadati</taxon>
        <taxon>Pseudomonadota</taxon>
        <taxon>Gammaproteobacteria</taxon>
        <taxon>Alteromonadales</taxon>
        <taxon>Idiomarinaceae</taxon>
        <taxon>Pseudidiomarina</taxon>
    </lineage>
</organism>
<evidence type="ECO:0000259" key="2">
    <source>
        <dbReference type="Pfam" id="PF01051"/>
    </source>
</evidence>
<dbReference type="GO" id="GO:0003887">
    <property type="term" value="F:DNA-directed DNA polymerase activity"/>
    <property type="evidence" value="ECO:0007669"/>
    <property type="project" value="InterPro"/>
</dbReference>
<dbReference type="AlphaFoldDB" id="A0A2T4CZ77"/>
<protein>
    <recommendedName>
        <fullName evidence="2">Initiator Rep protein WH1 domain-containing protein</fullName>
    </recommendedName>
</protein>
<dbReference type="GO" id="GO:0006270">
    <property type="term" value="P:DNA replication initiation"/>
    <property type="evidence" value="ECO:0007669"/>
    <property type="project" value="InterPro"/>
</dbReference>
<dbReference type="Gene3D" id="1.10.10.10">
    <property type="entry name" value="Winged helix-like DNA-binding domain superfamily/Winged helix DNA-binding domain"/>
    <property type="match status" value="2"/>
</dbReference>
<feature type="domain" description="Initiator Rep protein WH1" evidence="2">
    <location>
        <begin position="45"/>
        <end position="195"/>
    </location>
</feature>
<evidence type="ECO:0000313" key="3">
    <source>
        <dbReference type="EMBL" id="PTB86870.1"/>
    </source>
</evidence>
<reference evidence="3" key="1">
    <citation type="submission" date="2018-03" db="EMBL/GenBank/DDBJ databases">
        <title>Cross-interface Injection: A General Nanoliter Liquid Handling Method Applied to Single Cells Genome Amplification Automated Nanoliter Liquid Handling Applied to Single Cell Multiple Displacement Amplification.</title>
        <authorList>
            <person name="Yun J."/>
            <person name="Xu P."/>
            <person name="Xu J."/>
            <person name="Dai X."/>
            <person name="Wang Y."/>
            <person name="Zheng X."/>
            <person name="Cao C."/>
            <person name="Yi Q."/>
            <person name="Zhu Y."/>
            <person name="Wang L."/>
            <person name="Dong Z."/>
            <person name="Huang Y."/>
            <person name="Huang L."/>
            <person name="Du W."/>
        </authorList>
    </citation>
    <scope>NUCLEOTIDE SEQUENCE [LARGE SCALE GENOMIC DNA]</scope>
    <source>
        <strain evidence="3">Z-D3-2</strain>
    </source>
</reference>
<dbReference type="InterPro" id="IPR000525">
    <property type="entry name" value="Initiator_Rep_WH1"/>
</dbReference>
<dbReference type="Pfam" id="PF21205">
    <property type="entry name" value="Rep3_C"/>
    <property type="match status" value="1"/>
</dbReference>
<accession>A0A2T4CZ77</accession>
<dbReference type="EMBL" id="PYVN01000003">
    <property type="protein sequence ID" value="PTB86870.1"/>
    <property type="molecule type" value="Genomic_DNA"/>
</dbReference>
<name>A0A2T4CZ77_9GAMM</name>
<dbReference type="InterPro" id="IPR036390">
    <property type="entry name" value="WH_DNA-bd_sf"/>
</dbReference>
<gene>
    <name evidence="3" type="ORF">C9940_00630</name>
</gene>
<dbReference type="Pfam" id="PF01051">
    <property type="entry name" value="Rep3_N"/>
    <property type="match status" value="1"/>
</dbReference>
<dbReference type="InterPro" id="IPR036388">
    <property type="entry name" value="WH-like_DNA-bd_sf"/>
</dbReference>